<proteinExistence type="predicted"/>
<evidence type="ECO:0000313" key="1">
    <source>
        <dbReference type="EMBL" id="MDO6421642.1"/>
    </source>
</evidence>
<dbReference type="AlphaFoldDB" id="A0AAW7X437"/>
<reference evidence="1" key="1">
    <citation type="submission" date="2023-07" db="EMBL/GenBank/DDBJ databases">
        <title>Genome content predicts the carbon catabolic preferences of heterotrophic bacteria.</title>
        <authorList>
            <person name="Gralka M."/>
        </authorList>
    </citation>
    <scope>NUCLEOTIDE SEQUENCE</scope>
    <source>
        <strain evidence="1">I3M17_2</strain>
    </source>
</reference>
<organism evidence="1 2">
    <name type="scientific">Saccharophagus degradans</name>
    <dbReference type="NCBI Taxonomy" id="86304"/>
    <lineage>
        <taxon>Bacteria</taxon>
        <taxon>Pseudomonadati</taxon>
        <taxon>Pseudomonadota</taxon>
        <taxon>Gammaproteobacteria</taxon>
        <taxon>Cellvibrionales</taxon>
        <taxon>Cellvibrionaceae</taxon>
        <taxon>Saccharophagus</taxon>
    </lineage>
</organism>
<dbReference type="Proteomes" id="UP001169760">
    <property type="component" value="Unassembled WGS sequence"/>
</dbReference>
<dbReference type="RefSeq" id="WP_303491194.1">
    <property type="nucleotide sequence ID" value="NZ_JAUOPB010000002.1"/>
</dbReference>
<evidence type="ECO:0000313" key="2">
    <source>
        <dbReference type="Proteomes" id="UP001169760"/>
    </source>
</evidence>
<sequence>MKKFWFGLSGVAVFVIVVSVMKNKIEEMPADKPVANAGSAAAEGKMLVQEDKNQHLAIASVSEKALPLAEAEVDYEEVEPSSSEDGGLLQVDFDQLQAIIPDNLYWKNAFPTNDPYELNEREREQEYWAAIRAKIDRKLASEYEIKRYYDYQTQISNDYIAFSSLLIEQYGDLLSSEVVLQHKFAIDLHQQRLAELPDRAEHE</sequence>
<name>A0AAW7X437_9GAMM</name>
<accession>A0AAW7X437</accession>
<comment type="caution">
    <text evidence="1">The sequence shown here is derived from an EMBL/GenBank/DDBJ whole genome shotgun (WGS) entry which is preliminary data.</text>
</comment>
<dbReference type="EMBL" id="JAUOPB010000002">
    <property type="protein sequence ID" value="MDO6421642.1"/>
    <property type="molecule type" value="Genomic_DNA"/>
</dbReference>
<evidence type="ECO:0008006" key="3">
    <source>
        <dbReference type="Google" id="ProtNLM"/>
    </source>
</evidence>
<protein>
    <recommendedName>
        <fullName evidence="3">Lipase modulator</fullName>
    </recommendedName>
</protein>
<gene>
    <name evidence="1" type="ORF">Q4521_04070</name>
</gene>